<reference evidence="1 2" key="1">
    <citation type="submission" date="2015-01" db="EMBL/GenBank/DDBJ databases">
        <title>The Genome Sequence of Exophiala sideris CBS121828.</title>
        <authorList>
            <consortium name="The Broad Institute Genomics Platform"/>
            <person name="Cuomo C."/>
            <person name="de Hoog S."/>
            <person name="Gorbushina A."/>
            <person name="Stielow B."/>
            <person name="Teixiera M."/>
            <person name="Abouelleil A."/>
            <person name="Chapman S.B."/>
            <person name="Priest M."/>
            <person name="Young S.K."/>
            <person name="Wortman J."/>
            <person name="Nusbaum C."/>
            <person name="Birren B."/>
        </authorList>
    </citation>
    <scope>NUCLEOTIDE SEQUENCE [LARGE SCALE GENOMIC DNA]</scope>
    <source>
        <strain evidence="1 2">CBS 121828</strain>
    </source>
</reference>
<evidence type="ECO:0000313" key="2">
    <source>
        <dbReference type="Proteomes" id="UP000053599"/>
    </source>
</evidence>
<protein>
    <submittedName>
        <fullName evidence="1">Uncharacterized protein</fullName>
    </submittedName>
</protein>
<accession>A0A0D1YHX8</accession>
<evidence type="ECO:0000313" key="1">
    <source>
        <dbReference type="EMBL" id="KIV80634.1"/>
    </source>
</evidence>
<name>A0A0D1YHX8_9EURO</name>
<proteinExistence type="predicted"/>
<organism evidence="1 2">
    <name type="scientific">Exophiala sideris</name>
    <dbReference type="NCBI Taxonomy" id="1016849"/>
    <lineage>
        <taxon>Eukaryota</taxon>
        <taxon>Fungi</taxon>
        <taxon>Dikarya</taxon>
        <taxon>Ascomycota</taxon>
        <taxon>Pezizomycotina</taxon>
        <taxon>Eurotiomycetes</taxon>
        <taxon>Chaetothyriomycetidae</taxon>
        <taxon>Chaetothyriales</taxon>
        <taxon>Herpotrichiellaceae</taxon>
        <taxon>Exophiala</taxon>
    </lineage>
</organism>
<dbReference type="AlphaFoldDB" id="A0A0D1YHX8"/>
<gene>
    <name evidence="1" type="ORF">PV11_08122</name>
</gene>
<sequence>MVCKGFFKHVNEDQVDAPPKRQENPCEEQLTKLSNQISFLVFNRTTDQVSVSPSPALMQMTQAIKLSNPWAKEQKFVNVSSYEAACTEREKVAGGSGRGDNGR</sequence>
<dbReference type="HOGENOM" id="CLU_2263761_0_0_1"/>
<dbReference type="EMBL" id="KN846953">
    <property type="protein sequence ID" value="KIV80634.1"/>
    <property type="molecule type" value="Genomic_DNA"/>
</dbReference>
<dbReference type="Proteomes" id="UP000053599">
    <property type="component" value="Unassembled WGS sequence"/>
</dbReference>